<dbReference type="Gene3D" id="3.40.630.10">
    <property type="entry name" value="Zn peptidases"/>
    <property type="match status" value="1"/>
</dbReference>
<sequence length="57" mass="6215">MEGYGNSIIRKVDKVLTGSSDVGNVSSAVPTLHSTFAIPTPEGCFPPPSFFYCLRWH</sequence>
<dbReference type="VEuPathDB" id="FungiDB:ASPGLDRAFT_33258"/>
<accession>A0A1L9VR11</accession>
<proteinExistence type="predicted"/>
<gene>
    <name evidence="1" type="ORF">ASPGLDRAFT_33258</name>
</gene>
<name>A0A1L9VR11_ASPGL</name>
<dbReference type="Proteomes" id="UP000184300">
    <property type="component" value="Unassembled WGS sequence"/>
</dbReference>
<dbReference type="RefSeq" id="XP_022403036.1">
    <property type="nucleotide sequence ID" value="XM_022544286.1"/>
</dbReference>
<dbReference type="EMBL" id="KV878892">
    <property type="protein sequence ID" value="OJJ86347.1"/>
    <property type="molecule type" value="Genomic_DNA"/>
</dbReference>
<evidence type="ECO:0000313" key="1">
    <source>
        <dbReference type="EMBL" id="OJJ86347.1"/>
    </source>
</evidence>
<evidence type="ECO:0000313" key="2">
    <source>
        <dbReference type="Proteomes" id="UP000184300"/>
    </source>
</evidence>
<dbReference type="STRING" id="1160497.A0A1L9VR11"/>
<dbReference type="OrthoDB" id="6119954at2759"/>
<protein>
    <submittedName>
        <fullName evidence="1">Uncharacterized protein</fullName>
    </submittedName>
</protein>
<dbReference type="GeneID" id="34460547"/>
<organism evidence="1 2">
    <name type="scientific">Aspergillus glaucus CBS 516.65</name>
    <dbReference type="NCBI Taxonomy" id="1160497"/>
    <lineage>
        <taxon>Eukaryota</taxon>
        <taxon>Fungi</taxon>
        <taxon>Dikarya</taxon>
        <taxon>Ascomycota</taxon>
        <taxon>Pezizomycotina</taxon>
        <taxon>Eurotiomycetes</taxon>
        <taxon>Eurotiomycetidae</taxon>
        <taxon>Eurotiales</taxon>
        <taxon>Aspergillaceae</taxon>
        <taxon>Aspergillus</taxon>
        <taxon>Aspergillus subgen. Aspergillus</taxon>
    </lineage>
</organism>
<dbReference type="AlphaFoldDB" id="A0A1L9VR11"/>
<keyword evidence="2" id="KW-1185">Reference proteome</keyword>
<reference evidence="2" key="1">
    <citation type="journal article" date="2017" name="Genome Biol.">
        <title>Comparative genomics reveals high biological diversity and specific adaptations in the industrially and medically important fungal genus Aspergillus.</title>
        <authorList>
            <person name="de Vries R.P."/>
            <person name="Riley R."/>
            <person name="Wiebenga A."/>
            <person name="Aguilar-Osorio G."/>
            <person name="Amillis S."/>
            <person name="Uchima C.A."/>
            <person name="Anderluh G."/>
            <person name="Asadollahi M."/>
            <person name="Askin M."/>
            <person name="Barry K."/>
            <person name="Battaglia E."/>
            <person name="Bayram O."/>
            <person name="Benocci T."/>
            <person name="Braus-Stromeyer S.A."/>
            <person name="Caldana C."/>
            <person name="Canovas D."/>
            <person name="Cerqueira G.C."/>
            <person name="Chen F."/>
            <person name="Chen W."/>
            <person name="Choi C."/>
            <person name="Clum A."/>
            <person name="Dos Santos R.A."/>
            <person name="Damasio A.R."/>
            <person name="Diallinas G."/>
            <person name="Emri T."/>
            <person name="Fekete E."/>
            <person name="Flipphi M."/>
            <person name="Freyberg S."/>
            <person name="Gallo A."/>
            <person name="Gournas C."/>
            <person name="Habgood R."/>
            <person name="Hainaut M."/>
            <person name="Harispe M.L."/>
            <person name="Henrissat B."/>
            <person name="Hilden K.S."/>
            <person name="Hope R."/>
            <person name="Hossain A."/>
            <person name="Karabika E."/>
            <person name="Karaffa L."/>
            <person name="Karanyi Z."/>
            <person name="Krasevec N."/>
            <person name="Kuo A."/>
            <person name="Kusch H."/>
            <person name="LaButti K."/>
            <person name="Lagendijk E.L."/>
            <person name="Lapidus A."/>
            <person name="Levasseur A."/>
            <person name="Lindquist E."/>
            <person name="Lipzen A."/>
            <person name="Logrieco A.F."/>
            <person name="MacCabe A."/>
            <person name="Maekelae M.R."/>
            <person name="Malavazi I."/>
            <person name="Melin P."/>
            <person name="Meyer V."/>
            <person name="Mielnichuk N."/>
            <person name="Miskei M."/>
            <person name="Molnar A.P."/>
            <person name="Mule G."/>
            <person name="Ngan C.Y."/>
            <person name="Orejas M."/>
            <person name="Orosz E."/>
            <person name="Ouedraogo J.P."/>
            <person name="Overkamp K.M."/>
            <person name="Park H.-S."/>
            <person name="Perrone G."/>
            <person name="Piumi F."/>
            <person name="Punt P.J."/>
            <person name="Ram A.F."/>
            <person name="Ramon A."/>
            <person name="Rauscher S."/>
            <person name="Record E."/>
            <person name="Riano-Pachon D.M."/>
            <person name="Robert V."/>
            <person name="Roehrig J."/>
            <person name="Ruller R."/>
            <person name="Salamov A."/>
            <person name="Salih N.S."/>
            <person name="Samson R.A."/>
            <person name="Sandor E."/>
            <person name="Sanguinetti M."/>
            <person name="Schuetze T."/>
            <person name="Sepcic K."/>
            <person name="Shelest E."/>
            <person name="Sherlock G."/>
            <person name="Sophianopoulou V."/>
            <person name="Squina F.M."/>
            <person name="Sun H."/>
            <person name="Susca A."/>
            <person name="Todd R.B."/>
            <person name="Tsang A."/>
            <person name="Unkles S.E."/>
            <person name="van de Wiele N."/>
            <person name="van Rossen-Uffink D."/>
            <person name="Oliveira J.V."/>
            <person name="Vesth T.C."/>
            <person name="Visser J."/>
            <person name="Yu J.-H."/>
            <person name="Zhou M."/>
            <person name="Andersen M.R."/>
            <person name="Archer D.B."/>
            <person name="Baker S.E."/>
            <person name="Benoit I."/>
            <person name="Brakhage A.A."/>
            <person name="Braus G.H."/>
            <person name="Fischer R."/>
            <person name="Frisvad J.C."/>
            <person name="Goldman G.H."/>
            <person name="Houbraken J."/>
            <person name="Oakley B."/>
            <person name="Pocsi I."/>
            <person name="Scazzocchio C."/>
            <person name="Seiboth B."/>
            <person name="vanKuyk P.A."/>
            <person name="Wortman J."/>
            <person name="Dyer P.S."/>
            <person name="Grigoriev I.V."/>
        </authorList>
    </citation>
    <scope>NUCLEOTIDE SEQUENCE [LARGE SCALE GENOMIC DNA]</scope>
    <source>
        <strain evidence="2">CBS 516.65</strain>
    </source>
</reference>